<dbReference type="InterPro" id="IPR006311">
    <property type="entry name" value="TAT_signal"/>
</dbReference>
<proteinExistence type="predicted"/>
<gene>
    <name evidence="2" type="ORF">CJP16_11630</name>
</gene>
<comment type="caution">
    <text evidence="2">The sequence shown here is derived from an EMBL/GenBank/DDBJ whole genome shotgun (WGS) entry which is preliminary data.</text>
</comment>
<dbReference type="PROSITE" id="PS51318">
    <property type="entry name" value="TAT"/>
    <property type="match status" value="1"/>
</dbReference>
<evidence type="ECO:0000313" key="3">
    <source>
        <dbReference type="Proteomes" id="UP000233467"/>
    </source>
</evidence>
<accession>A0A2N3IX14</accession>
<dbReference type="InterPro" id="IPR022385">
    <property type="entry name" value="Rhs_assc_core"/>
</dbReference>
<dbReference type="Gene3D" id="2.180.10.10">
    <property type="entry name" value="RHS repeat-associated core"/>
    <property type="match status" value="1"/>
</dbReference>
<evidence type="ECO:0000256" key="1">
    <source>
        <dbReference type="SAM" id="Phobius"/>
    </source>
</evidence>
<keyword evidence="1" id="KW-0812">Transmembrane</keyword>
<feature type="transmembrane region" description="Helical" evidence="1">
    <location>
        <begin position="21"/>
        <end position="42"/>
    </location>
</feature>
<evidence type="ECO:0000313" key="2">
    <source>
        <dbReference type="EMBL" id="PKQ77297.1"/>
    </source>
</evidence>
<organism evidence="2 3">
    <name type="scientific">Aeromonas sobria</name>
    <dbReference type="NCBI Taxonomy" id="646"/>
    <lineage>
        <taxon>Bacteria</taxon>
        <taxon>Pseudomonadati</taxon>
        <taxon>Pseudomonadota</taxon>
        <taxon>Gammaproteobacteria</taxon>
        <taxon>Aeromonadales</taxon>
        <taxon>Aeromonadaceae</taxon>
        <taxon>Aeromonas</taxon>
    </lineage>
</organism>
<sequence>MSNKDSVFITPLNRREFLIKIGQISAVAAGISLLPTSVRLAMAQSMTVLPSHLGFNGEWLDPVLEGYHLGQGYRIYQPKLMRFNAPDSLSPFNGGMYNTYVYCQNDPINFTDPSGHLNISKILFGTFGIIAGIVGIALAAPTGGSSLVLAAGIIGGVASMTSGALQLASGIIDDGDVSRKLDIATIPFDIIGVLSGGYSAFKSVQNLRWVRAGGALEDVTQPGLGSRLWNKVHPSGEYNLAWARKTNPAMRIGSSEGQVIATKMIQGGKTMTYTPPPIHGGFTKILLGQVKVSARGHTIYQGIMTARSIGSLGWTVVKTIPGRLDSGKSSASTMVTEGRSTNPEARKNQLYSLEETRQRVKYGNDAQRMIRQLPLS</sequence>
<dbReference type="EMBL" id="NQMM01000032">
    <property type="protein sequence ID" value="PKQ77297.1"/>
    <property type="molecule type" value="Genomic_DNA"/>
</dbReference>
<feature type="transmembrane region" description="Helical" evidence="1">
    <location>
        <begin position="183"/>
        <end position="201"/>
    </location>
</feature>
<reference evidence="2 3" key="1">
    <citation type="journal article" date="2017" name="Front. Microbiol.">
        <title>Strong Genomic and Phenotypic Heterogeneity in the Aeromonas sobria Species Complex.</title>
        <authorList>
            <person name="Gauthier J."/>
            <person name="Vincent A.T."/>
            <person name="Charette S.J."/>
            <person name="Derome N."/>
        </authorList>
    </citation>
    <scope>NUCLEOTIDE SEQUENCE [LARGE SCALE GENOMIC DNA]</scope>
    <source>
        <strain evidence="2 3">TM18</strain>
    </source>
</reference>
<protein>
    <submittedName>
        <fullName evidence="2">RHS repeat-associated core domain-containing protein</fullName>
    </submittedName>
</protein>
<keyword evidence="1" id="KW-1133">Transmembrane helix</keyword>
<dbReference type="Proteomes" id="UP000233467">
    <property type="component" value="Unassembled WGS sequence"/>
</dbReference>
<dbReference type="NCBIfam" id="TIGR03696">
    <property type="entry name" value="Rhs_assc_core"/>
    <property type="match status" value="1"/>
</dbReference>
<feature type="transmembrane region" description="Helical" evidence="1">
    <location>
        <begin position="147"/>
        <end position="171"/>
    </location>
</feature>
<dbReference type="RefSeq" id="WP_101324826.1">
    <property type="nucleotide sequence ID" value="NZ_NQML01000028.1"/>
</dbReference>
<dbReference type="AlphaFoldDB" id="A0A2N3IX14"/>
<feature type="transmembrane region" description="Helical" evidence="1">
    <location>
        <begin position="122"/>
        <end position="140"/>
    </location>
</feature>
<keyword evidence="3" id="KW-1185">Reference proteome</keyword>
<name>A0A2N3IX14_AERSO</name>
<keyword evidence="1" id="KW-0472">Membrane</keyword>